<dbReference type="PANTHER" id="PTHR46268">
    <property type="entry name" value="STRESS RESPONSE PROTEIN NHAX"/>
    <property type="match status" value="1"/>
</dbReference>
<accession>A0A4P6JM36</accession>
<sequence length="354" mass="37247">MKRIIEGVQGMFKRILVPLDGSKRAECAVPIAARLARAFGGTIFLVRVVNTVPSSLPSAPARPMLIQTVSNVDRELAESYLQGIASSGLLAGISLQTVVPFGLVPASILTTAADKHADIIVMCSHGYTGITRWWMIGSVAAKVAPFAEIPVLVLHEGGPLPQERQAGGKPLRVLVPLDGSDYASAALAPAAYLAAALAAPAQGELHLTHVVQPASPLLHRGRDLQYAQASRNMARAYLDTLMRQMHEGADGADIAALNLQLSSSVAIDEDIAQGVVRVAEHGRNGEGAEVAGGCDLIAMTAQGHSGPQRWMGSVTERVLHTSRLPLFIIRASREQVNTYAWSSADAGKSAGLPG</sequence>
<dbReference type="EMBL" id="CP035758">
    <property type="protein sequence ID" value="QBD76309.1"/>
    <property type="molecule type" value="Genomic_DNA"/>
</dbReference>
<evidence type="ECO:0000313" key="3">
    <source>
        <dbReference type="EMBL" id="QBD76309.1"/>
    </source>
</evidence>
<comment type="similarity">
    <text evidence="1">Belongs to the universal stress protein A family.</text>
</comment>
<dbReference type="CDD" id="cd00293">
    <property type="entry name" value="USP-like"/>
    <property type="match status" value="2"/>
</dbReference>
<dbReference type="KEGG" id="kbs:EPA93_09940"/>
<dbReference type="AlphaFoldDB" id="A0A4P6JM36"/>
<protein>
    <submittedName>
        <fullName evidence="3">Universal stress protein</fullName>
    </submittedName>
</protein>
<proteinExistence type="inferred from homology"/>
<dbReference type="Gene3D" id="3.40.50.620">
    <property type="entry name" value="HUPs"/>
    <property type="match status" value="2"/>
</dbReference>
<gene>
    <name evidence="3" type="ORF">EPA93_09940</name>
</gene>
<name>A0A4P6JM36_KTERU</name>
<dbReference type="InterPro" id="IPR014729">
    <property type="entry name" value="Rossmann-like_a/b/a_fold"/>
</dbReference>
<evidence type="ECO:0000313" key="4">
    <source>
        <dbReference type="Proteomes" id="UP000290365"/>
    </source>
</evidence>
<feature type="domain" description="UspA" evidence="2">
    <location>
        <begin position="172"/>
        <end position="330"/>
    </location>
</feature>
<evidence type="ECO:0000259" key="2">
    <source>
        <dbReference type="Pfam" id="PF00582"/>
    </source>
</evidence>
<dbReference type="SUPFAM" id="SSF52402">
    <property type="entry name" value="Adenine nucleotide alpha hydrolases-like"/>
    <property type="match status" value="2"/>
</dbReference>
<dbReference type="OrthoDB" id="9808582at2"/>
<feature type="domain" description="UspA" evidence="2">
    <location>
        <begin position="11"/>
        <end position="155"/>
    </location>
</feature>
<organism evidence="3 4">
    <name type="scientific">Ktedonosporobacter rubrisoli</name>
    <dbReference type="NCBI Taxonomy" id="2509675"/>
    <lineage>
        <taxon>Bacteria</taxon>
        <taxon>Bacillati</taxon>
        <taxon>Chloroflexota</taxon>
        <taxon>Ktedonobacteria</taxon>
        <taxon>Ktedonobacterales</taxon>
        <taxon>Ktedonosporobacteraceae</taxon>
        <taxon>Ktedonosporobacter</taxon>
    </lineage>
</organism>
<dbReference type="PANTHER" id="PTHR46268:SF6">
    <property type="entry name" value="UNIVERSAL STRESS PROTEIN UP12"/>
    <property type="match status" value="1"/>
</dbReference>
<dbReference type="Pfam" id="PF00582">
    <property type="entry name" value="Usp"/>
    <property type="match status" value="2"/>
</dbReference>
<dbReference type="Proteomes" id="UP000290365">
    <property type="component" value="Chromosome"/>
</dbReference>
<keyword evidence="4" id="KW-1185">Reference proteome</keyword>
<dbReference type="InterPro" id="IPR006016">
    <property type="entry name" value="UspA"/>
</dbReference>
<dbReference type="PRINTS" id="PR01438">
    <property type="entry name" value="UNVRSLSTRESS"/>
</dbReference>
<evidence type="ECO:0000256" key="1">
    <source>
        <dbReference type="ARBA" id="ARBA00008791"/>
    </source>
</evidence>
<reference evidence="3 4" key="1">
    <citation type="submission" date="2019-01" db="EMBL/GenBank/DDBJ databases">
        <title>Ktedonosporobacter rubrisoli SCAWS-G2.</title>
        <authorList>
            <person name="Huang Y."/>
            <person name="Yan B."/>
        </authorList>
    </citation>
    <scope>NUCLEOTIDE SEQUENCE [LARGE SCALE GENOMIC DNA]</scope>
    <source>
        <strain evidence="3 4">SCAWS-G2</strain>
    </source>
</reference>
<dbReference type="InterPro" id="IPR006015">
    <property type="entry name" value="Universal_stress_UspA"/>
</dbReference>